<feature type="region of interest" description="Disordered" evidence="1">
    <location>
        <begin position="156"/>
        <end position="207"/>
    </location>
</feature>
<proteinExistence type="predicted"/>
<sequence length="772" mass="85563">MRPVISSFARTAGLPTHPERYPVLTYPGRFIWVRLSATVVPACDSMDIRQWLDDTADREPPDVDVLPGPNPQNIPTAHARRDPRKWKRASSDSSIIVPPLSHGKRRRRQPRVQAESSTPSAVENACGAEDAGADAYSTSALDDPKPAVDAVHEHAYTRKARHKTHPDHYEPKSRNQRRELKARNGSGSRPRHRKSHRSGDGGRATGLVQSFQLKNGPKSGRLTLKPETTTGLFKHGRASAQVAGRGGGLPDLAFNEMRFLQKPKDHQDAVSGNQVAKGPTKKDRKHTQDEEISAYFAAQRHDADGKQRDASRMGSRRDRRKDSPMRAHQASRPPVELPEKPFLGFGSKGTQQDRSRKYDQSTSCYSWSESAAPARAEERDGPNLNAACTTERSEEAELVISKRPTADTDRASKTSVVHDDSFDPTRSKGNLHQSRPKRRSKLLETDVAPPDARLDDDEAKRSTTKTTSQSLPRQISEIPSQNTPHSRGGASCHTSDILRVRQPNTTVTKSIVDDLIGLVEVGDDDKENKQPNSSSPTGKLLKLARDALNQPTTKPVKIEPGHGSIDACLNVENSHVTSELPSKHRPTDFGGLHLPERRLRSLRQDDGSSSQGRRQYQRPGLEQRIWHRALRQQNVDHHDPVAEPPFHAQDMSSDAEMLDNGNDASPLALNDKILHADVEDNYEFGRYLQYEHSIDAPEMREQSAAPTSRLSDKRLKRVPTRSDSGRTRVVRGLSIENDHEVTHSPNSGVIAGGGTLGVDDGLAGFWKPNKLY</sequence>
<accession>A0A3M7F6I5</accession>
<dbReference type="AlphaFoldDB" id="A0A3M7F6I5"/>
<evidence type="ECO:0000313" key="2">
    <source>
        <dbReference type="EMBL" id="RMY83984.1"/>
    </source>
</evidence>
<dbReference type="EMBL" id="QWIR01000166">
    <property type="protein sequence ID" value="RMY83984.1"/>
    <property type="molecule type" value="Genomic_DNA"/>
</dbReference>
<dbReference type="Proteomes" id="UP000268823">
    <property type="component" value="Unassembled WGS sequence"/>
</dbReference>
<reference evidence="2 3" key="1">
    <citation type="journal article" date="2018" name="BMC Genomics">
        <title>Genomic evidence for intraspecific hybridization in a clonal and extremely halotolerant yeast.</title>
        <authorList>
            <person name="Gostincar C."/>
            <person name="Stajich J.E."/>
            <person name="Zupancic J."/>
            <person name="Zalar P."/>
            <person name="Gunde-Cimerman N."/>
        </authorList>
    </citation>
    <scope>NUCLEOTIDE SEQUENCE [LARGE SCALE GENOMIC DNA]</scope>
    <source>
        <strain evidence="2 3">EXF-2788</strain>
    </source>
</reference>
<feature type="compositionally biased region" description="Basic and acidic residues" evidence="1">
    <location>
        <begin position="166"/>
        <end position="182"/>
    </location>
</feature>
<feature type="compositionally biased region" description="Basic and acidic residues" evidence="1">
    <location>
        <begin position="299"/>
        <end position="311"/>
    </location>
</feature>
<feature type="region of interest" description="Disordered" evidence="1">
    <location>
        <begin position="263"/>
        <end position="497"/>
    </location>
</feature>
<gene>
    <name evidence="2" type="ORF">D0861_07182</name>
</gene>
<feature type="compositionally biased region" description="Polar residues" evidence="1">
    <location>
        <begin position="464"/>
        <end position="485"/>
    </location>
</feature>
<name>A0A3M7F6I5_HORWE</name>
<evidence type="ECO:0000256" key="1">
    <source>
        <dbReference type="SAM" id="MobiDB-lite"/>
    </source>
</evidence>
<feature type="region of interest" description="Disordered" evidence="1">
    <location>
        <begin position="56"/>
        <end position="125"/>
    </location>
</feature>
<dbReference type="OrthoDB" id="2537141at2759"/>
<feature type="region of interest" description="Disordered" evidence="1">
    <location>
        <begin position="602"/>
        <end position="621"/>
    </location>
</feature>
<feature type="region of interest" description="Disordered" evidence="1">
    <location>
        <begin position="697"/>
        <end position="726"/>
    </location>
</feature>
<protein>
    <submittedName>
        <fullName evidence="2">Uncharacterized protein</fullName>
    </submittedName>
</protein>
<feature type="compositionally biased region" description="Basic and acidic residues" evidence="1">
    <location>
        <begin position="404"/>
        <end position="426"/>
    </location>
</feature>
<dbReference type="VEuPathDB" id="FungiDB:BTJ68_07407"/>
<comment type="caution">
    <text evidence="2">The sequence shown here is derived from an EMBL/GenBank/DDBJ whole genome shotgun (WGS) entry which is preliminary data.</text>
</comment>
<organism evidence="2 3">
    <name type="scientific">Hortaea werneckii</name>
    <name type="common">Black yeast</name>
    <name type="synonym">Cladosporium werneckii</name>
    <dbReference type="NCBI Taxonomy" id="91943"/>
    <lineage>
        <taxon>Eukaryota</taxon>
        <taxon>Fungi</taxon>
        <taxon>Dikarya</taxon>
        <taxon>Ascomycota</taxon>
        <taxon>Pezizomycotina</taxon>
        <taxon>Dothideomycetes</taxon>
        <taxon>Dothideomycetidae</taxon>
        <taxon>Mycosphaerellales</taxon>
        <taxon>Teratosphaeriaceae</taxon>
        <taxon>Hortaea</taxon>
    </lineage>
</organism>
<evidence type="ECO:0000313" key="3">
    <source>
        <dbReference type="Proteomes" id="UP000268823"/>
    </source>
</evidence>